<protein>
    <submittedName>
        <fullName evidence="3">Uncharacterized protein</fullName>
    </submittedName>
</protein>
<dbReference type="EMBL" id="JALLBG020000064">
    <property type="protein sequence ID" value="KAL3768461.1"/>
    <property type="molecule type" value="Genomic_DNA"/>
</dbReference>
<feature type="region of interest" description="Disordered" evidence="1">
    <location>
        <begin position="50"/>
        <end position="83"/>
    </location>
</feature>
<feature type="compositionally biased region" description="Pro residues" evidence="1">
    <location>
        <begin position="67"/>
        <end position="77"/>
    </location>
</feature>
<accession>A0ABD3N070</accession>
<name>A0ABD3N070_9STRA</name>
<reference evidence="3 4" key="1">
    <citation type="submission" date="2024-10" db="EMBL/GenBank/DDBJ databases">
        <title>Updated reference genomes for cyclostephanoid diatoms.</title>
        <authorList>
            <person name="Roberts W.R."/>
            <person name="Alverson A.J."/>
        </authorList>
    </citation>
    <scope>NUCLEOTIDE SEQUENCE [LARGE SCALE GENOMIC DNA]</scope>
    <source>
        <strain evidence="3 4">AJA232-27</strain>
    </source>
</reference>
<proteinExistence type="predicted"/>
<feature type="compositionally biased region" description="Basic and acidic residues" evidence="1">
    <location>
        <begin position="328"/>
        <end position="344"/>
    </location>
</feature>
<evidence type="ECO:0000313" key="4">
    <source>
        <dbReference type="Proteomes" id="UP001530293"/>
    </source>
</evidence>
<feature type="chain" id="PRO_5044882764" evidence="2">
    <location>
        <begin position="21"/>
        <end position="580"/>
    </location>
</feature>
<keyword evidence="2" id="KW-0732">Signal</keyword>
<feature type="region of interest" description="Disordered" evidence="1">
    <location>
        <begin position="310"/>
        <end position="352"/>
    </location>
</feature>
<feature type="compositionally biased region" description="Low complexity" evidence="1">
    <location>
        <begin position="431"/>
        <end position="446"/>
    </location>
</feature>
<evidence type="ECO:0000313" key="3">
    <source>
        <dbReference type="EMBL" id="KAL3768461.1"/>
    </source>
</evidence>
<feature type="region of interest" description="Disordered" evidence="1">
    <location>
        <begin position="213"/>
        <end position="237"/>
    </location>
</feature>
<keyword evidence="4" id="KW-1185">Reference proteome</keyword>
<feature type="compositionally biased region" description="Low complexity" evidence="1">
    <location>
        <begin position="219"/>
        <end position="237"/>
    </location>
</feature>
<dbReference type="AlphaFoldDB" id="A0ABD3N070"/>
<feature type="region of interest" description="Disordered" evidence="1">
    <location>
        <begin position="431"/>
        <end position="457"/>
    </location>
</feature>
<sequence length="580" mass="61109">MKSSSAFALIALCAASSSSSSSSAMAASSILKGDIAKPRNTALLKRMLQKAEKNSNSNKNKKDDTPNSPPSTTPTPTTPSVTPTASSAYYSGVLLDTQITNNYIYNAPISITFELNNNLTGISTETLLRLNVSHVNDWEFGVFMRMADPQGGALEPIFAVKPTSIVNKNAAGGSSRKLQEMDANLTAAEAEAAATEALAALAAADAIADANNSTDGNSTLPDNNSTDPTNNNTDIDLGPIVPPIVNYVGSAQITTTDATVLDPNLYGTGFDIYFLDEHGAAILGPATFYMIATEAMKEKEQAEIDFRPKHGLINHDGSAKGSQSKTSKVNEDKEKKDKDTKAQKDMGYGSGTDGGMVLATREALANYILITDMDLYETNATVTVAYDIGVVEETTRRQRRRMANLFAGGSGKTTTTTTTATTVAAGTTTTTKGTTAASTTTTTTTPKGKDKTTTTEATTVTTTTSGVVVTPPDQPTTDGEDIKLYTMGVYMRMAHPQDGSLAPILSFPFCSTPCTKAPAELEAGTFTLKVSDLDLVKYGTGYDIWILDGHGVGIAGPKTFYIDVVKEESAAVPLVEDGEL</sequence>
<feature type="signal peptide" evidence="2">
    <location>
        <begin position="1"/>
        <end position="20"/>
    </location>
</feature>
<comment type="caution">
    <text evidence="3">The sequence shown here is derived from an EMBL/GenBank/DDBJ whole genome shotgun (WGS) entry which is preliminary data.</text>
</comment>
<gene>
    <name evidence="3" type="ORF">ACHAWU_002677</name>
</gene>
<evidence type="ECO:0000256" key="2">
    <source>
        <dbReference type="SAM" id="SignalP"/>
    </source>
</evidence>
<organism evidence="3 4">
    <name type="scientific">Discostella pseudostelligera</name>
    <dbReference type="NCBI Taxonomy" id="259834"/>
    <lineage>
        <taxon>Eukaryota</taxon>
        <taxon>Sar</taxon>
        <taxon>Stramenopiles</taxon>
        <taxon>Ochrophyta</taxon>
        <taxon>Bacillariophyta</taxon>
        <taxon>Coscinodiscophyceae</taxon>
        <taxon>Thalassiosirophycidae</taxon>
        <taxon>Stephanodiscales</taxon>
        <taxon>Stephanodiscaceae</taxon>
        <taxon>Discostella</taxon>
    </lineage>
</organism>
<dbReference type="Proteomes" id="UP001530293">
    <property type="component" value="Unassembled WGS sequence"/>
</dbReference>
<evidence type="ECO:0000256" key="1">
    <source>
        <dbReference type="SAM" id="MobiDB-lite"/>
    </source>
</evidence>